<name>A0A078HUU0_BRANA</name>
<dbReference type="Proteomes" id="UP000028999">
    <property type="component" value="Unassembled WGS sequence"/>
</dbReference>
<feature type="transmembrane region" description="Helical" evidence="3">
    <location>
        <begin position="310"/>
        <end position="328"/>
    </location>
</feature>
<evidence type="ECO:0000256" key="1">
    <source>
        <dbReference type="ARBA" id="ARBA00022676"/>
    </source>
</evidence>
<dbReference type="OMA" id="RCYTISY"/>
<dbReference type="Gene3D" id="3.90.550.10">
    <property type="entry name" value="Spore Coat Polysaccharide Biosynthesis Protein SpsA, Chain A"/>
    <property type="match status" value="1"/>
</dbReference>
<dbReference type="InterPro" id="IPR050587">
    <property type="entry name" value="GNT1/Glycosyltrans_8"/>
</dbReference>
<dbReference type="SUPFAM" id="SSF53448">
    <property type="entry name" value="Nucleotide-diphospho-sugar transferases"/>
    <property type="match status" value="1"/>
</dbReference>
<feature type="transmembrane region" description="Helical" evidence="3">
    <location>
        <begin position="504"/>
        <end position="523"/>
    </location>
</feature>
<proteinExistence type="predicted"/>
<dbReference type="Gramene" id="CDY40528">
    <property type="protein sequence ID" value="CDY40528"/>
    <property type="gene ID" value="GSBRNA2T00069835001"/>
</dbReference>
<evidence type="ECO:0000256" key="2">
    <source>
        <dbReference type="ARBA" id="ARBA00023211"/>
    </source>
</evidence>
<dbReference type="STRING" id="3708.A0A078HUU0"/>
<accession>A0A078HUU0</accession>
<dbReference type="PANTHER" id="PTHR11183">
    <property type="entry name" value="GLYCOGENIN SUBFAMILY MEMBER"/>
    <property type="match status" value="1"/>
</dbReference>
<feature type="transmembrane region" description="Helical" evidence="3">
    <location>
        <begin position="257"/>
        <end position="278"/>
    </location>
</feature>
<keyword evidence="1" id="KW-0808">Transferase</keyword>
<sequence>MNMLLCREELDGAKVVRVENLENPYKKQTNFDNRFKLSLNKLYAWSLSNYDRVVMLDADNLFLKSTDELFQCGSFCAVFINPCIFHTGLFVLQPSMEVFRDMIRELEVKRDNPDGADQGFLVSYFSDLLNQPLFRPPNNRSTVLIGHFRLPLGYQMDATYYYLKLRWNVPCGPNSVITFPGAVWLKPWYWWSWPVLPLGISWHHQRCYTISYSAEMPWVLIQAMFYLGIILVTRLTRSSMSKLCHRRSDKNLTAFKMVALLLILSAYIIPSFIIPQTIHPLMGWSLYLTGSFAFSSIPINAFLLPVLHVLTPWLGILGTLLVMAFPSYPDDLKLRWNVPCGPNSVITFPGAVWLKPWYWWSWPVLPLGLSWHHQRRYTISYSAEMPWVLIQAMFYLGIILVTRLTRSSMSKLCHRRSDKNLTAFKMVALLLILSAYIIPSFIIPQTIHPLMGWSLYLTGSFALSSIPINAFLLPVLHVLTPWLGILGTLLVMAFPSYPDGVVRALSVFGYAFCCAPFLWVSFVKITSHLQILIDKEVLFPRLGESGSSSSLSKLY</sequence>
<feature type="transmembrane region" description="Helical" evidence="3">
    <location>
        <begin position="453"/>
        <end position="472"/>
    </location>
</feature>
<evidence type="ECO:0000313" key="4">
    <source>
        <dbReference type="EMBL" id="CDY40528.1"/>
    </source>
</evidence>
<gene>
    <name evidence="4" type="primary">BnaC01g19840D</name>
    <name evidence="4" type="ORF">GSBRNA2T00069835001</name>
</gene>
<organism evidence="4 5">
    <name type="scientific">Brassica napus</name>
    <name type="common">Rape</name>
    <dbReference type="NCBI Taxonomy" id="3708"/>
    <lineage>
        <taxon>Eukaryota</taxon>
        <taxon>Viridiplantae</taxon>
        <taxon>Streptophyta</taxon>
        <taxon>Embryophyta</taxon>
        <taxon>Tracheophyta</taxon>
        <taxon>Spermatophyta</taxon>
        <taxon>Magnoliopsida</taxon>
        <taxon>eudicotyledons</taxon>
        <taxon>Gunneridae</taxon>
        <taxon>Pentapetalae</taxon>
        <taxon>rosids</taxon>
        <taxon>malvids</taxon>
        <taxon>Brassicales</taxon>
        <taxon>Brassicaceae</taxon>
        <taxon>Brassiceae</taxon>
        <taxon>Brassica</taxon>
    </lineage>
</organism>
<feature type="transmembrane region" description="Helical" evidence="3">
    <location>
        <begin position="479"/>
        <end position="498"/>
    </location>
</feature>
<dbReference type="GO" id="GO:0016757">
    <property type="term" value="F:glycosyltransferase activity"/>
    <property type="evidence" value="ECO:0000318"/>
    <property type="project" value="GO_Central"/>
</dbReference>
<dbReference type="EMBL" id="LK032473">
    <property type="protein sequence ID" value="CDY40528.1"/>
    <property type="molecule type" value="Genomic_DNA"/>
</dbReference>
<evidence type="ECO:0000313" key="5">
    <source>
        <dbReference type="Proteomes" id="UP000028999"/>
    </source>
</evidence>
<keyword evidence="3" id="KW-0812">Transmembrane</keyword>
<feature type="transmembrane region" description="Helical" evidence="3">
    <location>
        <begin position="216"/>
        <end position="236"/>
    </location>
</feature>
<keyword evidence="5" id="KW-1185">Reference proteome</keyword>
<protein>
    <submittedName>
        <fullName evidence="4">BnaC01g19840D protein</fullName>
    </submittedName>
</protein>
<reference evidence="4 5" key="1">
    <citation type="journal article" date="2014" name="Science">
        <title>Plant genetics. Early allopolyploid evolution in the post-Neolithic Brassica napus oilseed genome.</title>
        <authorList>
            <person name="Chalhoub B."/>
            <person name="Denoeud F."/>
            <person name="Liu S."/>
            <person name="Parkin I.A."/>
            <person name="Tang H."/>
            <person name="Wang X."/>
            <person name="Chiquet J."/>
            <person name="Belcram H."/>
            <person name="Tong C."/>
            <person name="Samans B."/>
            <person name="Correa M."/>
            <person name="Da Silva C."/>
            <person name="Just J."/>
            <person name="Falentin C."/>
            <person name="Koh C.S."/>
            <person name="Le Clainche I."/>
            <person name="Bernard M."/>
            <person name="Bento P."/>
            <person name="Noel B."/>
            <person name="Labadie K."/>
            <person name="Alberti A."/>
            <person name="Charles M."/>
            <person name="Arnaud D."/>
            <person name="Guo H."/>
            <person name="Daviaud C."/>
            <person name="Alamery S."/>
            <person name="Jabbari K."/>
            <person name="Zhao M."/>
            <person name="Edger P.P."/>
            <person name="Chelaifa H."/>
            <person name="Tack D."/>
            <person name="Lassalle G."/>
            <person name="Mestiri I."/>
            <person name="Schnel N."/>
            <person name="Le Paslier M.C."/>
            <person name="Fan G."/>
            <person name="Renault V."/>
            <person name="Bayer P.E."/>
            <person name="Golicz A.A."/>
            <person name="Manoli S."/>
            <person name="Lee T.H."/>
            <person name="Thi V.H."/>
            <person name="Chalabi S."/>
            <person name="Hu Q."/>
            <person name="Fan C."/>
            <person name="Tollenaere R."/>
            <person name="Lu Y."/>
            <person name="Battail C."/>
            <person name="Shen J."/>
            <person name="Sidebottom C.H."/>
            <person name="Wang X."/>
            <person name="Canaguier A."/>
            <person name="Chauveau A."/>
            <person name="Berard A."/>
            <person name="Deniot G."/>
            <person name="Guan M."/>
            <person name="Liu Z."/>
            <person name="Sun F."/>
            <person name="Lim Y.P."/>
            <person name="Lyons E."/>
            <person name="Town C.D."/>
            <person name="Bancroft I."/>
            <person name="Wang X."/>
            <person name="Meng J."/>
            <person name="Ma J."/>
            <person name="Pires J.C."/>
            <person name="King G.J."/>
            <person name="Brunel D."/>
            <person name="Delourme R."/>
            <person name="Renard M."/>
            <person name="Aury J.M."/>
            <person name="Adams K.L."/>
            <person name="Batley J."/>
            <person name="Snowdon R.J."/>
            <person name="Tost J."/>
            <person name="Edwards D."/>
            <person name="Zhou Y."/>
            <person name="Hua W."/>
            <person name="Sharpe A.G."/>
            <person name="Paterson A.H."/>
            <person name="Guan C."/>
            <person name="Wincker P."/>
        </authorList>
    </citation>
    <scope>NUCLEOTIDE SEQUENCE [LARGE SCALE GENOMIC DNA]</scope>
    <source>
        <strain evidence="5">cv. Darmor-bzh</strain>
    </source>
</reference>
<keyword evidence="3" id="KW-1133">Transmembrane helix</keyword>
<keyword evidence="2" id="KW-0464">Manganese</keyword>
<keyword evidence="1" id="KW-0328">Glycosyltransferase</keyword>
<feature type="transmembrane region" description="Helical" evidence="3">
    <location>
        <begin position="385"/>
        <end position="405"/>
    </location>
</feature>
<feature type="transmembrane region" description="Helical" evidence="3">
    <location>
        <begin position="284"/>
        <end position="303"/>
    </location>
</feature>
<evidence type="ECO:0000256" key="3">
    <source>
        <dbReference type="SAM" id="Phobius"/>
    </source>
</evidence>
<dbReference type="AlphaFoldDB" id="A0A078HUU0"/>
<dbReference type="PaxDb" id="3708-A0A078HUU0"/>
<keyword evidence="3" id="KW-0472">Membrane</keyword>
<feature type="transmembrane region" description="Helical" evidence="3">
    <location>
        <begin position="426"/>
        <end position="447"/>
    </location>
</feature>
<dbReference type="InterPro" id="IPR029044">
    <property type="entry name" value="Nucleotide-diphossugar_trans"/>
</dbReference>